<organism evidence="5 6">
    <name type="scientific">Marinitoga piezophila (strain DSM 14283 / JCM 11233 / KA3)</name>
    <dbReference type="NCBI Taxonomy" id="443254"/>
    <lineage>
        <taxon>Bacteria</taxon>
        <taxon>Thermotogati</taxon>
        <taxon>Thermotogota</taxon>
        <taxon>Thermotogae</taxon>
        <taxon>Petrotogales</taxon>
        <taxon>Petrotogaceae</taxon>
        <taxon>Marinitoga</taxon>
    </lineage>
</organism>
<gene>
    <name evidence="5" type="ordered locus">Marpi_0367</name>
</gene>
<dbReference type="PANTHER" id="PTHR43364">
    <property type="entry name" value="NADH-SPECIFIC METHYLGLYOXAL REDUCTASE-RELATED"/>
    <property type="match status" value="1"/>
</dbReference>
<name>H2J4F9_MARPK</name>
<dbReference type="STRING" id="443254.Marpi_0367"/>
<dbReference type="InterPro" id="IPR036812">
    <property type="entry name" value="NAD(P)_OxRdtase_dom_sf"/>
</dbReference>
<dbReference type="CDD" id="cd19092">
    <property type="entry name" value="AKR_BsYcsN_EcYdhF-like"/>
    <property type="match status" value="1"/>
</dbReference>
<dbReference type="Proteomes" id="UP000007161">
    <property type="component" value="Chromosome"/>
</dbReference>
<accession>H2J4F9</accession>
<dbReference type="InterPro" id="IPR020471">
    <property type="entry name" value="AKR"/>
</dbReference>
<sequence>MVVNLSNSGLHLSRIIHGMMRLNTWGYTIDEFEYFIEKVMDLGITTFDHADIYGNGECEEIFGRLLERNPEIRKKMQLISKCGIIRKSDKFPDRRVKHYNTSKEHIIESVEKSLKNLHTDYLDLLLIHRPDPFMNPDEIAEAFYELKKSGKVLYFGVSNFTIQQFKTLQSRLSFPLITNQIEISPYNLEHFFNENIYFLLEKRINPMAWSPLSGGKLFDPDDDRGERIKKALKEVAKDFGISEIEKIVYAWLLNHPVGILPIVGSGKIERIKNAVEALEITLTREQWFMIYEASLGYKVP</sequence>
<reference evidence="6" key="2">
    <citation type="submission" date="2012-01" db="EMBL/GenBank/DDBJ databases">
        <title>Complete sequence of chromosome of Marinitoga piezophila KA3.</title>
        <authorList>
            <person name="Lucas S."/>
            <person name="Han J."/>
            <person name="Lapidus A."/>
            <person name="Cheng J.-F."/>
            <person name="Goodwin L."/>
            <person name="Pitluck S."/>
            <person name="Peters L."/>
            <person name="Mikhailova N."/>
            <person name="Teshima H."/>
            <person name="Detter J.C."/>
            <person name="Han C."/>
            <person name="Tapia R."/>
            <person name="Land M."/>
            <person name="Hauser L."/>
            <person name="Kyrpides N."/>
            <person name="Ivanova N."/>
            <person name="Pagani I."/>
            <person name="Jebbar M."/>
            <person name="Vannier P."/>
            <person name="Oger P."/>
            <person name="Cario A."/>
            <person name="Bartlett D."/>
            <person name="Noll K.M."/>
            <person name="Woyke T."/>
        </authorList>
    </citation>
    <scope>NUCLEOTIDE SEQUENCE [LARGE SCALE GENOMIC DNA]</scope>
    <source>
        <strain evidence="6">DSM 14283 / JCM 11233 / KA3</strain>
    </source>
</reference>
<dbReference type="AlphaFoldDB" id="H2J4F9"/>
<dbReference type="PANTHER" id="PTHR43364:SF1">
    <property type="entry name" value="OXIDOREDUCTASE YDHF"/>
    <property type="match status" value="1"/>
</dbReference>
<keyword evidence="2" id="KW-0560">Oxidoreductase</keyword>
<dbReference type="InterPro" id="IPR023210">
    <property type="entry name" value="NADP_OxRdtase_dom"/>
</dbReference>
<evidence type="ECO:0000256" key="1">
    <source>
        <dbReference type="ARBA" id="ARBA00022857"/>
    </source>
</evidence>
<evidence type="ECO:0000256" key="2">
    <source>
        <dbReference type="ARBA" id="ARBA00023002"/>
    </source>
</evidence>
<protein>
    <submittedName>
        <fullName evidence="5">Putative oxidoreductase</fullName>
    </submittedName>
</protein>
<feature type="domain" description="NADP-dependent oxidoreductase" evidence="4">
    <location>
        <begin position="14"/>
        <end position="292"/>
    </location>
</feature>
<dbReference type="Gene3D" id="3.20.20.100">
    <property type="entry name" value="NADP-dependent oxidoreductase domain"/>
    <property type="match status" value="1"/>
</dbReference>
<dbReference type="PRINTS" id="PR00069">
    <property type="entry name" value="ALDKETRDTASE"/>
</dbReference>
<dbReference type="GO" id="GO:0005829">
    <property type="term" value="C:cytosol"/>
    <property type="evidence" value="ECO:0007669"/>
    <property type="project" value="TreeGrafter"/>
</dbReference>
<evidence type="ECO:0000259" key="4">
    <source>
        <dbReference type="Pfam" id="PF00248"/>
    </source>
</evidence>
<keyword evidence="6" id="KW-1185">Reference proteome</keyword>
<dbReference type="FunFam" id="3.20.20.100:FF:000008">
    <property type="entry name" value="Aldo/keto reductase family oxidoreductase"/>
    <property type="match status" value="1"/>
</dbReference>
<dbReference type="HOGENOM" id="CLU_023205_8_0_0"/>
<dbReference type="InterPro" id="IPR050523">
    <property type="entry name" value="AKR_Detox_Biosynth"/>
</dbReference>
<proteinExistence type="inferred from homology"/>
<dbReference type="Pfam" id="PF00248">
    <property type="entry name" value="Aldo_ket_red"/>
    <property type="match status" value="1"/>
</dbReference>
<dbReference type="RefSeq" id="WP_014295886.1">
    <property type="nucleotide sequence ID" value="NC_016751.1"/>
</dbReference>
<reference evidence="5 6" key="1">
    <citation type="journal article" date="2012" name="J. Bacteriol.">
        <title>Complete Genome Sequence of the Thermophilic, Piezophilic, Heterotrophic Bacterium Marinitoga piezophila KA3.</title>
        <authorList>
            <person name="Lucas S."/>
            <person name="Han J."/>
            <person name="Lapidus A."/>
            <person name="Cheng J.F."/>
            <person name="Goodwin L.A."/>
            <person name="Pitluck S."/>
            <person name="Peters L."/>
            <person name="Mikhailova N."/>
            <person name="Teshima H."/>
            <person name="Detter J.C."/>
            <person name="Han C."/>
            <person name="Tapia R."/>
            <person name="Land M."/>
            <person name="Hauser L."/>
            <person name="Kyrpides N.C."/>
            <person name="Ivanova N."/>
            <person name="Pagani I."/>
            <person name="Vannier P."/>
            <person name="Oger P."/>
            <person name="Bartlett D.H."/>
            <person name="Noll K.M."/>
            <person name="Woyke T."/>
            <person name="Jebbar M."/>
        </authorList>
    </citation>
    <scope>NUCLEOTIDE SEQUENCE [LARGE SCALE GENOMIC DNA]</scope>
    <source>
        <strain evidence="6">DSM 14283 / JCM 11233 / KA3</strain>
    </source>
</reference>
<evidence type="ECO:0000256" key="3">
    <source>
        <dbReference type="ARBA" id="ARBA00038157"/>
    </source>
</evidence>
<evidence type="ECO:0000313" key="5">
    <source>
        <dbReference type="EMBL" id="AEX84814.1"/>
    </source>
</evidence>
<dbReference type="eggNOG" id="COG4989">
    <property type="taxonomic scope" value="Bacteria"/>
</dbReference>
<comment type="similarity">
    <text evidence="3">Belongs to the aldo/keto reductase family. Aldo/keto reductase 2 subfamily.</text>
</comment>
<dbReference type="GO" id="GO:0016491">
    <property type="term" value="F:oxidoreductase activity"/>
    <property type="evidence" value="ECO:0007669"/>
    <property type="project" value="UniProtKB-KW"/>
</dbReference>
<dbReference type="EMBL" id="CP003257">
    <property type="protein sequence ID" value="AEX84814.1"/>
    <property type="molecule type" value="Genomic_DNA"/>
</dbReference>
<keyword evidence="1" id="KW-0521">NADP</keyword>
<evidence type="ECO:0000313" key="6">
    <source>
        <dbReference type="Proteomes" id="UP000007161"/>
    </source>
</evidence>
<dbReference type="KEGG" id="mpz:Marpi_0367"/>
<dbReference type="SUPFAM" id="SSF51430">
    <property type="entry name" value="NAD(P)-linked oxidoreductase"/>
    <property type="match status" value="1"/>
</dbReference>